<feature type="non-terminal residue" evidence="2">
    <location>
        <position position="491"/>
    </location>
</feature>
<dbReference type="AlphaFoldDB" id="A0A4P9W430"/>
<organism evidence="2 3">
    <name type="scientific">Blyttiomyces helicus</name>
    <dbReference type="NCBI Taxonomy" id="388810"/>
    <lineage>
        <taxon>Eukaryota</taxon>
        <taxon>Fungi</taxon>
        <taxon>Fungi incertae sedis</taxon>
        <taxon>Chytridiomycota</taxon>
        <taxon>Chytridiomycota incertae sedis</taxon>
        <taxon>Chytridiomycetes</taxon>
        <taxon>Chytridiomycetes incertae sedis</taxon>
        <taxon>Blyttiomyces</taxon>
    </lineage>
</organism>
<reference evidence="3" key="1">
    <citation type="journal article" date="2018" name="Nat. Microbiol.">
        <title>Leveraging single-cell genomics to expand the fungal tree of life.</title>
        <authorList>
            <person name="Ahrendt S.R."/>
            <person name="Quandt C.A."/>
            <person name="Ciobanu D."/>
            <person name="Clum A."/>
            <person name="Salamov A."/>
            <person name="Andreopoulos B."/>
            <person name="Cheng J.F."/>
            <person name="Woyke T."/>
            <person name="Pelin A."/>
            <person name="Henrissat B."/>
            <person name="Reynolds N.K."/>
            <person name="Benny G.L."/>
            <person name="Smith M.E."/>
            <person name="James T.Y."/>
            <person name="Grigoriev I.V."/>
        </authorList>
    </citation>
    <scope>NUCLEOTIDE SEQUENCE [LARGE SCALE GENOMIC DNA]</scope>
</reference>
<gene>
    <name evidence="2" type="ORF">BDK51DRAFT_37693</name>
</gene>
<proteinExistence type="predicted"/>
<dbReference type="Proteomes" id="UP000269721">
    <property type="component" value="Unassembled WGS sequence"/>
</dbReference>
<keyword evidence="1" id="KW-1133">Transmembrane helix</keyword>
<keyword evidence="3" id="KW-1185">Reference proteome</keyword>
<evidence type="ECO:0000313" key="3">
    <source>
        <dbReference type="Proteomes" id="UP000269721"/>
    </source>
</evidence>
<dbReference type="OrthoDB" id="2156462at2759"/>
<accession>A0A4P9W430</accession>
<protein>
    <submittedName>
        <fullName evidence="2">Uncharacterized protein</fullName>
    </submittedName>
</protein>
<dbReference type="EMBL" id="KZ999599">
    <property type="protein sequence ID" value="RKO84916.1"/>
    <property type="molecule type" value="Genomic_DNA"/>
</dbReference>
<feature type="transmembrane region" description="Helical" evidence="1">
    <location>
        <begin position="350"/>
        <end position="375"/>
    </location>
</feature>
<keyword evidence="1" id="KW-0472">Membrane</keyword>
<feature type="transmembrane region" description="Helical" evidence="1">
    <location>
        <begin position="427"/>
        <end position="446"/>
    </location>
</feature>
<sequence>MSNDGQAGRMTTKIRAFMNLAKNRGLTAALREWSVRISLRRSRDDDRSATFQALSRRDPRLDHDHYSASGVASSAVQVHGCPWDFNLSSVVRCGSAVQKSSRYRLAARSDYQTLDRMMLSEAGDEPSELFAHKTATNVLRDLIFALGFTMVHGNRSSLFQDYITILVEGSALTSGSALVLNLTAGFNSLYNEGLQLANFFIQPTQNPIYWLPGLSIEISYRAKTINDYSGYFAFALHRKPSNPGFDRSDVRYCLLLWIAVGVYNRRIPVARGLRSGVLWTDSCSWPPVIKLGLTDAPVPIFNADSLFRFFDMNPAHKSPMSKVTGRVDLLQCILKTALLIVWAATDNMLIKIGAAFFVPTTMIAATLFYFPYYSLRLNQIVSFLSEVPAPYFKLRAALYGGAAGAGLIASIWAVNYSYTGTFGSSDIVIIMGVAYIVFSVGCYWSCGHVYRRIQASVELALGALNSDLRNPEADLIFIFWPHVEIAARLTT</sequence>
<name>A0A4P9W430_9FUNG</name>
<evidence type="ECO:0000313" key="2">
    <source>
        <dbReference type="EMBL" id="RKO84916.1"/>
    </source>
</evidence>
<keyword evidence="1" id="KW-0812">Transmembrane</keyword>
<feature type="transmembrane region" description="Helical" evidence="1">
    <location>
        <begin position="396"/>
        <end position="415"/>
    </location>
</feature>
<evidence type="ECO:0000256" key="1">
    <source>
        <dbReference type="SAM" id="Phobius"/>
    </source>
</evidence>